<feature type="transmembrane region" description="Helical" evidence="10">
    <location>
        <begin position="291"/>
        <end position="313"/>
    </location>
</feature>
<evidence type="ECO:0000256" key="3">
    <source>
        <dbReference type="ARBA" id="ARBA00022473"/>
    </source>
</evidence>
<keyword evidence="7 10" id="KW-0472">Membrane</keyword>
<name>A0A7R9EVQ7_9NEOP</name>
<evidence type="ECO:0000256" key="9">
    <source>
        <dbReference type="SAM" id="MobiDB-lite"/>
    </source>
</evidence>
<dbReference type="SMART" id="SM01190">
    <property type="entry name" value="EMP24_GP25L"/>
    <property type="match status" value="1"/>
</dbReference>
<reference evidence="12" key="1">
    <citation type="submission" date="2020-11" db="EMBL/GenBank/DDBJ databases">
        <authorList>
            <person name="Tran Van P."/>
        </authorList>
    </citation>
    <scope>NUCLEOTIDE SEQUENCE</scope>
</reference>
<sequence>MNPNRTGSKTLWAGGMLSSEPEAAKRSRALDECGVSGMRERERSERGGEIEKVENLSTLDQELNLDLPVIDSLFYCESSTLVHVTTEAGHILLININFLEEEKKNSMVSARKRAIPTERQPYVGEDIANICGLRVSCDGVELTFELPDNAKECFYQEILKNVTATLEFQVVTGGQYDVDVSLEAPNREIIYRQVKSQFDTHTFTAQIAGVYAACFSNEFSTFSHKLVYMDFQVGDEQPLPGLGEHVTVMTQMESSAQELHKSLNSIIDYQTHHRLSEAQGRKRAEDLNERVMWWSVLETFAILVITVGQVLVLRNFFAEKKPSQIGSK</sequence>
<dbReference type="PROSITE" id="PS50866">
    <property type="entry name" value="GOLD"/>
    <property type="match status" value="1"/>
</dbReference>
<dbReference type="SUPFAM" id="SSF101576">
    <property type="entry name" value="Supernatant protein factor (SPF), C-terminal domain"/>
    <property type="match status" value="1"/>
</dbReference>
<keyword evidence="3" id="KW-0217">Developmental protein</keyword>
<gene>
    <name evidence="12" type="ORF">TBIB3V08_LOCUS3433</name>
</gene>
<comment type="similarity">
    <text evidence="2">Belongs to the EMP24/GP25L family.</text>
</comment>
<keyword evidence="4 10" id="KW-0812">Transmembrane</keyword>
<dbReference type="EMBL" id="OD565135">
    <property type="protein sequence ID" value="CAD7440954.1"/>
    <property type="molecule type" value="Genomic_DNA"/>
</dbReference>
<dbReference type="Pfam" id="PF01105">
    <property type="entry name" value="EMP24_GP25L"/>
    <property type="match status" value="1"/>
</dbReference>
<keyword evidence="6 10" id="KW-1133">Transmembrane helix</keyword>
<evidence type="ECO:0000256" key="6">
    <source>
        <dbReference type="ARBA" id="ARBA00022989"/>
    </source>
</evidence>
<dbReference type="InterPro" id="IPR009038">
    <property type="entry name" value="GOLD_dom"/>
</dbReference>
<comment type="subcellular location">
    <subcellularLocation>
        <location evidence="8">Endomembrane system</location>
        <topology evidence="8">Single-pass membrane protein</topology>
    </subcellularLocation>
    <subcellularLocation>
        <location evidence="1">Membrane</location>
        <topology evidence="1">Single-pass type I membrane protein</topology>
    </subcellularLocation>
</comment>
<dbReference type="InterPro" id="IPR036598">
    <property type="entry name" value="GOLD_dom_sf"/>
</dbReference>
<dbReference type="GO" id="GO:0016020">
    <property type="term" value="C:membrane"/>
    <property type="evidence" value="ECO:0007669"/>
    <property type="project" value="UniProtKB-SubCell"/>
</dbReference>
<evidence type="ECO:0000313" key="12">
    <source>
        <dbReference type="EMBL" id="CAD7440954.1"/>
    </source>
</evidence>
<proteinExistence type="inferred from homology"/>
<protein>
    <recommendedName>
        <fullName evidence="11">GOLD domain-containing protein</fullName>
    </recommendedName>
</protein>
<dbReference type="GO" id="GO:0012505">
    <property type="term" value="C:endomembrane system"/>
    <property type="evidence" value="ECO:0007669"/>
    <property type="project" value="UniProtKB-SubCell"/>
</dbReference>
<accession>A0A7R9EVQ7</accession>
<evidence type="ECO:0000259" key="11">
    <source>
        <dbReference type="PROSITE" id="PS50866"/>
    </source>
</evidence>
<feature type="compositionally biased region" description="Basic and acidic residues" evidence="9">
    <location>
        <begin position="22"/>
        <end position="31"/>
    </location>
</feature>
<evidence type="ECO:0000256" key="5">
    <source>
        <dbReference type="ARBA" id="ARBA00022729"/>
    </source>
</evidence>
<evidence type="ECO:0000256" key="2">
    <source>
        <dbReference type="ARBA" id="ARBA00007104"/>
    </source>
</evidence>
<evidence type="ECO:0000256" key="4">
    <source>
        <dbReference type="ARBA" id="ARBA00022692"/>
    </source>
</evidence>
<dbReference type="PANTHER" id="PTHR22811">
    <property type="entry name" value="TRANSMEMBRANE EMP24 DOMAIN-CONTAINING PROTEIN"/>
    <property type="match status" value="1"/>
</dbReference>
<dbReference type="InterPro" id="IPR015720">
    <property type="entry name" value="Emp24-like"/>
</dbReference>
<feature type="domain" description="GOLD" evidence="11">
    <location>
        <begin position="151"/>
        <end position="233"/>
    </location>
</feature>
<evidence type="ECO:0000256" key="8">
    <source>
        <dbReference type="ARBA" id="ARBA00037847"/>
    </source>
</evidence>
<evidence type="ECO:0000256" key="1">
    <source>
        <dbReference type="ARBA" id="ARBA00004479"/>
    </source>
</evidence>
<organism evidence="12">
    <name type="scientific">Timema bartmani</name>
    <dbReference type="NCBI Taxonomy" id="61472"/>
    <lineage>
        <taxon>Eukaryota</taxon>
        <taxon>Metazoa</taxon>
        <taxon>Ecdysozoa</taxon>
        <taxon>Arthropoda</taxon>
        <taxon>Hexapoda</taxon>
        <taxon>Insecta</taxon>
        <taxon>Pterygota</taxon>
        <taxon>Neoptera</taxon>
        <taxon>Polyneoptera</taxon>
        <taxon>Phasmatodea</taxon>
        <taxon>Timematodea</taxon>
        <taxon>Timematoidea</taxon>
        <taxon>Timematidae</taxon>
        <taxon>Timema</taxon>
    </lineage>
</organism>
<evidence type="ECO:0000256" key="10">
    <source>
        <dbReference type="SAM" id="Phobius"/>
    </source>
</evidence>
<feature type="region of interest" description="Disordered" evidence="9">
    <location>
        <begin position="1"/>
        <end position="46"/>
    </location>
</feature>
<dbReference type="AlphaFoldDB" id="A0A7R9EVQ7"/>
<evidence type="ECO:0000256" key="7">
    <source>
        <dbReference type="ARBA" id="ARBA00023136"/>
    </source>
</evidence>
<keyword evidence="5" id="KW-0732">Signal</keyword>